<reference evidence="2 3" key="1">
    <citation type="submission" date="2019-03" db="EMBL/GenBank/DDBJ databases">
        <title>Sequencing the genomes of 1000 actinobacteria strains.</title>
        <authorList>
            <person name="Klenk H.-P."/>
        </authorList>
    </citation>
    <scope>NUCLEOTIDE SEQUENCE [LARGE SCALE GENOMIC DNA]</scope>
    <source>
        <strain evidence="2 3">DSM 44969</strain>
    </source>
</reference>
<sequence>MPVTELTAEREDVEVYDAEDETNIVRGLD</sequence>
<accession>A0A4R1HHI0</accession>
<organism evidence="2 3">
    <name type="scientific">Pseudonocardia endophytica</name>
    <dbReference type="NCBI Taxonomy" id="401976"/>
    <lineage>
        <taxon>Bacteria</taxon>
        <taxon>Bacillati</taxon>
        <taxon>Actinomycetota</taxon>
        <taxon>Actinomycetes</taxon>
        <taxon>Pseudonocardiales</taxon>
        <taxon>Pseudonocardiaceae</taxon>
        <taxon>Pseudonocardia</taxon>
    </lineage>
</organism>
<evidence type="ECO:0000313" key="3">
    <source>
        <dbReference type="Proteomes" id="UP000295560"/>
    </source>
</evidence>
<evidence type="ECO:0000256" key="1">
    <source>
        <dbReference type="SAM" id="MobiDB-lite"/>
    </source>
</evidence>
<feature type="region of interest" description="Disordered" evidence="1">
    <location>
        <begin position="1"/>
        <end position="29"/>
    </location>
</feature>
<protein>
    <submittedName>
        <fullName evidence="2">Uncharacterized protein</fullName>
    </submittedName>
</protein>
<proteinExistence type="predicted"/>
<dbReference type="Proteomes" id="UP000295560">
    <property type="component" value="Unassembled WGS sequence"/>
</dbReference>
<feature type="compositionally biased region" description="Acidic residues" evidence="1">
    <location>
        <begin position="11"/>
        <end position="22"/>
    </location>
</feature>
<dbReference type="EMBL" id="SMFZ01000002">
    <property type="protein sequence ID" value="TCK19895.1"/>
    <property type="molecule type" value="Genomic_DNA"/>
</dbReference>
<gene>
    <name evidence="2" type="ORF">EV378_3839</name>
</gene>
<dbReference type="AlphaFoldDB" id="A0A4R1HHI0"/>
<evidence type="ECO:0000313" key="2">
    <source>
        <dbReference type="EMBL" id="TCK19895.1"/>
    </source>
</evidence>
<keyword evidence="3" id="KW-1185">Reference proteome</keyword>
<name>A0A4R1HHI0_PSEEN</name>
<comment type="caution">
    <text evidence="2">The sequence shown here is derived from an EMBL/GenBank/DDBJ whole genome shotgun (WGS) entry which is preliminary data.</text>
</comment>